<keyword evidence="2" id="KW-1185">Reference proteome</keyword>
<evidence type="ECO:0000313" key="1">
    <source>
        <dbReference type="EMBL" id="MFD0919111.1"/>
    </source>
</evidence>
<protein>
    <submittedName>
        <fullName evidence="1">Uncharacterized protein</fullName>
    </submittedName>
</protein>
<name>A0ABW3FKV6_9PSEU</name>
<gene>
    <name evidence="1" type="ORF">ACFQ16_05080</name>
</gene>
<accession>A0ABW3FKV6</accession>
<dbReference type="RefSeq" id="WP_345601346.1">
    <property type="nucleotide sequence ID" value="NZ_BAABLT010000033.1"/>
</dbReference>
<sequence length="46" mass="4418">MPSVMISLMLSATSVSVAGCGGLLVERGAVGVAGFVFLAGLPAIPA</sequence>
<reference evidence="2" key="1">
    <citation type="journal article" date="2019" name="Int. J. Syst. Evol. Microbiol.">
        <title>The Global Catalogue of Microorganisms (GCM) 10K type strain sequencing project: providing services to taxonomists for standard genome sequencing and annotation.</title>
        <authorList>
            <consortium name="The Broad Institute Genomics Platform"/>
            <consortium name="The Broad Institute Genome Sequencing Center for Infectious Disease"/>
            <person name="Wu L."/>
            <person name="Ma J."/>
        </authorList>
    </citation>
    <scope>NUCLEOTIDE SEQUENCE [LARGE SCALE GENOMIC DNA]</scope>
    <source>
        <strain evidence="2">CCUG 56401</strain>
    </source>
</reference>
<proteinExistence type="predicted"/>
<dbReference type="Proteomes" id="UP001597018">
    <property type="component" value="Unassembled WGS sequence"/>
</dbReference>
<organism evidence="1 2">
    <name type="scientific">Saccharopolyspora rosea</name>
    <dbReference type="NCBI Taxonomy" id="524884"/>
    <lineage>
        <taxon>Bacteria</taxon>
        <taxon>Bacillati</taxon>
        <taxon>Actinomycetota</taxon>
        <taxon>Actinomycetes</taxon>
        <taxon>Pseudonocardiales</taxon>
        <taxon>Pseudonocardiaceae</taxon>
        <taxon>Saccharopolyspora</taxon>
    </lineage>
</organism>
<comment type="caution">
    <text evidence="1">The sequence shown here is derived from an EMBL/GenBank/DDBJ whole genome shotgun (WGS) entry which is preliminary data.</text>
</comment>
<dbReference type="EMBL" id="JBHTIW010000002">
    <property type="protein sequence ID" value="MFD0919111.1"/>
    <property type="molecule type" value="Genomic_DNA"/>
</dbReference>
<evidence type="ECO:0000313" key="2">
    <source>
        <dbReference type="Proteomes" id="UP001597018"/>
    </source>
</evidence>